<protein>
    <recommendedName>
        <fullName evidence="3">UDP-N-acetylglucosamine kinase</fullName>
    </recommendedName>
</protein>
<organism evidence="1 2">
    <name type="scientific">Methylobacterium organophilum</name>
    <dbReference type="NCBI Taxonomy" id="410"/>
    <lineage>
        <taxon>Bacteria</taxon>
        <taxon>Pseudomonadati</taxon>
        <taxon>Pseudomonadota</taxon>
        <taxon>Alphaproteobacteria</taxon>
        <taxon>Hyphomicrobiales</taxon>
        <taxon>Methylobacteriaceae</taxon>
        <taxon>Methylobacterium</taxon>
    </lineage>
</organism>
<dbReference type="RefSeq" id="WP_238310337.1">
    <property type="nucleotide sequence ID" value="NZ_BPQV01000003.1"/>
</dbReference>
<dbReference type="Gene3D" id="3.40.50.300">
    <property type="entry name" value="P-loop containing nucleotide triphosphate hydrolases"/>
    <property type="match status" value="1"/>
</dbReference>
<reference evidence="1" key="1">
    <citation type="journal article" date="2021" name="Front. Microbiol.">
        <title>Comprehensive Comparative Genomics and Phenotyping of Methylobacterium Species.</title>
        <authorList>
            <person name="Alessa O."/>
            <person name="Ogura Y."/>
            <person name="Fujitani Y."/>
            <person name="Takami H."/>
            <person name="Hayashi T."/>
            <person name="Sahin N."/>
            <person name="Tani A."/>
        </authorList>
    </citation>
    <scope>NUCLEOTIDE SEQUENCE</scope>
    <source>
        <strain evidence="1">NBRC 15689</strain>
    </source>
</reference>
<evidence type="ECO:0000313" key="2">
    <source>
        <dbReference type="Proteomes" id="UP001055156"/>
    </source>
</evidence>
<proteinExistence type="predicted"/>
<keyword evidence="2" id="KW-1185">Reference proteome</keyword>
<dbReference type="Proteomes" id="UP001055156">
    <property type="component" value="Unassembled WGS sequence"/>
</dbReference>
<reference evidence="1" key="2">
    <citation type="submission" date="2021-08" db="EMBL/GenBank/DDBJ databases">
        <authorList>
            <person name="Tani A."/>
            <person name="Ola A."/>
            <person name="Ogura Y."/>
            <person name="Katsura K."/>
            <person name="Hayashi T."/>
        </authorList>
    </citation>
    <scope>NUCLEOTIDE SEQUENCE</scope>
    <source>
        <strain evidence="1">NBRC 15689</strain>
    </source>
</reference>
<sequence>MSSGPALAAPKAAVPDAWNPGLVPGIPRAFLPLATVFRPENVETTLSETFELSDACGLPATQLALFRPERLVVHEVLIRVMADLSVPVGEVYADLGLNFRRMVATILSEGIAAQMPALLKLLAAIRDEAAALLERELAELLDAPAEPEAAEAPEPEALPWYRRLGKRRPPVEPSPPPARREPGDLLRRLEARRAEAAPGSLEEAARDALHRVLSSVLARHGCLIHDRALLCRIAGILVSNDHGSRRIGLALEPAFDAAASRAGYRRLAAQKHPVVMTVKGASASGKSTIRPYQRDLVERGGQSWCDFAVITPDVWRKYLLDYMSLGAARLYAGPLTGHEVEIVDAKLDRHVARKAAEGRISHLLIDRFRFDSFSADPAAEGGGQLLSRFGQQVYLQFMVTPPEATVERAWKRGQEFGRYKAVEDLLAHNVEAYTGMPRLFFNWALRRDKAVFFEFLDNGVPKGTRPRTIAFGTNNAMVILDAAGLIDIERFRKIDIHARCPGDVYGNVDSAPERNAGFLRDCLRRLPRVCFAEAATGQVFARYERGRLAGIDRETLARVCTDPATCAALAAAGLPAAAERAAPIREALPRPDPATLGAWSLRV</sequence>
<gene>
    <name evidence="1" type="ORF">LKMONMHP_1230</name>
</gene>
<accession>A0ABQ4T7F4</accession>
<evidence type="ECO:0000313" key="1">
    <source>
        <dbReference type="EMBL" id="GJE26379.1"/>
    </source>
</evidence>
<dbReference type="EMBL" id="BPQV01000003">
    <property type="protein sequence ID" value="GJE26379.1"/>
    <property type="molecule type" value="Genomic_DNA"/>
</dbReference>
<dbReference type="InterPro" id="IPR027417">
    <property type="entry name" value="P-loop_NTPase"/>
</dbReference>
<name>A0ABQ4T7F4_METOR</name>
<comment type="caution">
    <text evidence="1">The sequence shown here is derived from an EMBL/GenBank/DDBJ whole genome shotgun (WGS) entry which is preliminary data.</text>
</comment>
<evidence type="ECO:0008006" key="3">
    <source>
        <dbReference type="Google" id="ProtNLM"/>
    </source>
</evidence>